<evidence type="ECO:0000313" key="4">
    <source>
        <dbReference type="Proteomes" id="UP001243009"/>
    </source>
</evidence>
<feature type="signal peptide" evidence="2">
    <location>
        <begin position="1"/>
        <end position="26"/>
    </location>
</feature>
<sequence length="129" mass="13597">MSIRHAACVAAALGLAMALAPGDALARGWHHGGRGGFGVFIGPPAPYYFAPRPYGFWGPPAYYPPAVVFAPPPLVYAPSAWSPAWSYAPAPTWIVPPAGYAPPRPQVRVAPDTYQQPLGGTQGGLKKKF</sequence>
<keyword evidence="2" id="KW-0732">Signal</keyword>
<evidence type="ECO:0000313" key="3">
    <source>
        <dbReference type="EMBL" id="MDO9707429.1"/>
    </source>
</evidence>
<keyword evidence="4" id="KW-1185">Reference proteome</keyword>
<feature type="chain" id="PRO_5046706094" evidence="2">
    <location>
        <begin position="27"/>
        <end position="129"/>
    </location>
</feature>
<dbReference type="RefSeq" id="WP_305102301.1">
    <property type="nucleotide sequence ID" value="NZ_JAUTWS010000003.1"/>
</dbReference>
<proteinExistence type="predicted"/>
<gene>
    <name evidence="3" type="ORF">Q7A36_03665</name>
</gene>
<accession>A0ABT9DU57</accession>
<evidence type="ECO:0000256" key="2">
    <source>
        <dbReference type="SAM" id="SignalP"/>
    </source>
</evidence>
<feature type="region of interest" description="Disordered" evidence="1">
    <location>
        <begin position="109"/>
        <end position="129"/>
    </location>
</feature>
<dbReference type="EMBL" id="JAUTWS010000003">
    <property type="protein sequence ID" value="MDO9707429.1"/>
    <property type="molecule type" value="Genomic_DNA"/>
</dbReference>
<name>A0ABT9DU57_9PROT</name>
<reference evidence="3 4" key="1">
    <citation type="submission" date="2023-08" db="EMBL/GenBank/DDBJ databases">
        <title>The draft genome sequence of Paracraurococcus sp. LOR1-02.</title>
        <authorList>
            <person name="Kingkaew E."/>
            <person name="Tanasupawat S."/>
        </authorList>
    </citation>
    <scope>NUCLEOTIDE SEQUENCE [LARGE SCALE GENOMIC DNA]</scope>
    <source>
        <strain evidence="3 4">LOR1-02</strain>
    </source>
</reference>
<protein>
    <submittedName>
        <fullName evidence="3">Uncharacterized protein</fullName>
    </submittedName>
</protein>
<comment type="caution">
    <text evidence="3">The sequence shown here is derived from an EMBL/GenBank/DDBJ whole genome shotgun (WGS) entry which is preliminary data.</text>
</comment>
<evidence type="ECO:0000256" key="1">
    <source>
        <dbReference type="SAM" id="MobiDB-lite"/>
    </source>
</evidence>
<organism evidence="3 4">
    <name type="scientific">Paracraurococcus lichenis</name>
    <dbReference type="NCBI Taxonomy" id="3064888"/>
    <lineage>
        <taxon>Bacteria</taxon>
        <taxon>Pseudomonadati</taxon>
        <taxon>Pseudomonadota</taxon>
        <taxon>Alphaproteobacteria</taxon>
        <taxon>Acetobacterales</taxon>
        <taxon>Roseomonadaceae</taxon>
        <taxon>Paracraurococcus</taxon>
    </lineage>
</organism>
<dbReference type="Proteomes" id="UP001243009">
    <property type="component" value="Unassembled WGS sequence"/>
</dbReference>